<feature type="region of interest" description="Disordered" evidence="1">
    <location>
        <begin position="1"/>
        <end position="46"/>
    </location>
</feature>
<comment type="caution">
    <text evidence="2">The sequence shown here is derived from an EMBL/GenBank/DDBJ whole genome shotgun (WGS) entry which is preliminary data.</text>
</comment>
<dbReference type="EMBL" id="JAGTPW010000028">
    <property type="protein sequence ID" value="MBR8645174.1"/>
    <property type="molecule type" value="Genomic_DNA"/>
</dbReference>
<accession>A0A941FJH6</accession>
<evidence type="ECO:0000313" key="2">
    <source>
        <dbReference type="EMBL" id="MBR8645174.1"/>
    </source>
</evidence>
<evidence type="ECO:0000256" key="1">
    <source>
        <dbReference type="SAM" id="MobiDB-lite"/>
    </source>
</evidence>
<organism evidence="2 3">
    <name type="scientific">Peribacillus frigoritolerans</name>
    <dbReference type="NCBI Taxonomy" id="450367"/>
    <lineage>
        <taxon>Bacteria</taxon>
        <taxon>Bacillati</taxon>
        <taxon>Bacillota</taxon>
        <taxon>Bacilli</taxon>
        <taxon>Bacillales</taxon>
        <taxon>Bacillaceae</taxon>
        <taxon>Peribacillus</taxon>
    </lineage>
</organism>
<proteinExistence type="predicted"/>
<protein>
    <submittedName>
        <fullName evidence="2">Uncharacterized protein</fullName>
    </submittedName>
</protein>
<reference evidence="2" key="1">
    <citation type="submission" date="2021-04" db="EMBL/GenBank/DDBJ databases">
        <title>Whole genome sequencing of Enterococci isolates from hospitalized patients.</title>
        <authorList>
            <person name="Ogoti B.M."/>
            <person name="Onyambu F.G."/>
        </authorList>
    </citation>
    <scope>NUCLEOTIDE SEQUENCE</scope>
    <source>
        <strain evidence="2">242</strain>
    </source>
</reference>
<name>A0A941FJH6_9BACI</name>
<sequence>MERKCETPAGAAGQVRPHRRLRRGGSPPAPRKASIWRKPTTSLLGK</sequence>
<gene>
    <name evidence="2" type="ORF">KEH51_15995</name>
</gene>
<dbReference type="AlphaFoldDB" id="A0A941FJH6"/>
<evidence type="ECO:0000313" key="3">
    <source>
        <dbReference type="Proteomes" id="UP000680045"/>
    </source>
</evidence>
<dbReference type="Proteomes" id="UP000680045">
    <property type="component" value="Unassembled WGS sequence"/>
</dbReference>